<dbReference type="AlphaFoldDB" id="A0AAW2ZHH4"/>
<evidence type="ECO:0000256" key="2">
    <source>
        <dbReference type="ARBA" id="ARBA00010142"/>
    </source>
</evidence>
<dbReference type="PROSITE" id="PS51421">
    <property type="entry name" value="RAS"/>
    <property type="match status" value="1"/>
</dbReference>
<dbReference type="GO" id="GO:0003924">
    <property type="term" value="F:GTPase activity"/>
    <property type="evidence" value="ECO:0007669"/>
    <property type="project" value="InterPro"/>
</dbReference>
<name>A0AAW2ZHH4_9EUKA</name>
<evidence type="ECO:0000256" key="7">
    <source>
        <dbReference type="ARBA" id="ARBA00023136"/>
    </source>
</evidence>
<dbReference type="PROSITE" id="PS51420">
    <property type="entry name" value="RHO"/>
    <property type="match status" value="1"/>
</dbReference>
<evidence type="ECO:0000256" key="6">
    <source>
        <dbReference type="ARBA" id="ARBA00023134"/>
    </source>
</evidence>
<dbReference type="InterPro" id="IPR005225">
    <property type="entry name" value="Small_GTP-bd"/>
</dbReference>
<dbReference type="PROSITE" id="PS51419">
    <property type="entry name" value="RAB"/>
    <property type="match status" value="1"/>
</dbReference>
<reference evidence="10 11" key="1">
    <citation type="submission" date="2024-03" db="EMBL/GenBank/DDBJ databases">
        <title>The Acrasis kona genome and developmental transcriptomes reveal deep origins of eukaryotic multicellular pathways.</title>
        <authorList>
            <person name="Sheikh S."/>
            <person name="Fu C.-J."/>
            <person name="Brown M.W."/>
            <person name="Baldauf S.L."/>
        </authorList>
    </citation>
    <scope>NUCLEOTIDE SEQUENCE [LARGE SCALE GENOMIC DNA]</scope>
    <source>
        <strain evidence="10 11">ATCC MYA-3509</strain>
    </source>
</reference>
<keyword evidence="4" id="KW-0488">Methylation</keyword>
<dbReference type="GO" id="GO:0005525">
    <property type="term" value="F:GTP binding"/>
    <property type="evidence" value="ECO:0007669"/>
    <property type="project" value="UniProtKB-KW"/>
</dbReference>
<comment type="subcellular location">
    <subcellularLocation>
        <location evidence="1">Cell membrane</location>
        <topology evidence="1">Lipid-anchor</topology>
        <orientation evidence="1">Cytoplasmic side</orientation>
    </subcellularLocation>
</comment>
<keyword evidence="3" id="KW-1003">Cell membrane</keyword>
<dbReference type="InterPro" id="IPR003578">
    <property type="entry name" value="Small_GTPase_Rho"/>
</dbReference>
<evidence type="ECO:0000256" key="9">
    <source>
        <dbReference type="ARBA" id="ARBA00023289"/>
    </source>
</evidence>
<evidence type="ECO:0000256" key="8">
    <source>
        <dbReference type="ARBA" id="ARBA00023288"/>
    </source>
</evidence>
<dbReference type="GO" id="GO:0007264">
    <property type="term" value="P:small GTPase-mediated signal transduction"/>
    <property type="evidence" value="ECO:0007669"/>
    <property type="project" value="InterPro"/>
</dbReference>
<evidence type="ECO:0000256" key="4">
    <source>
        <dbReference type="ARBA" id="ARBA00022481"/>
    </source>
</evidence>
<evidence type="ECO:0000256" key="1">
    <source>
        <dbReference type="ARBA" id="ARBA00004342"/>
    </source>
</evidence>
<dbReference type="PANTHER" id="PTHR24072">
    <property type="entry name" value="RHO FAMILY GTPASE"/>
    <property type="match status" value="1"/>
</dbReference>
<keyword evidence="5" id="KW-0547">Nucleotide-binding</keyword>
<keyword evidence="11" id="KW-1185">Reference proteome</keyword>
<dbReference type="SMART" id="SM00173">
    <property type="entry name" value="RAS"/>
    <property type="match status" value="1"/>
</dbReference>
<keyword evidence="6" id="KW-0342">GTP-binding</keyword>
<dbReference type="InterPro" id="IPR027417">
    <property type="entry name" value="P-loop_NTPase"/>
</dbReference>
<evidence type="ECO:0000256" key="5">
    <source>
        <dbReference type="ARBA" id="ARBA00022741"/>
    </source>
</evidence>
<dbReference type="FunFam" id="3.40.50.300:FF:000983">
    <property type="entry name" value="Rho family GTPase"/>
    <property type="match status" value="1"/>
</dbReference>
<dbReference type="SUPFAM" id="SSF52540">
    <property type="entry name" value="P-loop containing nucleoside triphosphate hydrolases"/>
    <property type="match status" value="1"/>
</dbReference>
<keyword evidence="8" id="KW-0449">Lipoprotein</keyword>
<accession>A0AAW2ZHH4</accession>
<dbReference type="SMART" id="SM00174">
    <property type="entry name" value="RHO"/>
    <property type="match status" value="1"/>
</dbReference>
<dbReference type="GO" id="GO:0005886">
    <property type="term" value="C:plasma membrane"/>
    <property type="evidence" value="ECO:0007669"/>
    <property type="project" value="UniProtKB-SubCell"/>
</dbReference>
<keyword evidence="9" id="KW-0636">Prenylation</keyword>
<gene>
    <name evidence="10" type="ORF">AKO1_013510</name>
</gene>
<protein>
    <submittedName>
        <fullName evidence="10">Ras-related Rac</fullName>
    </submittedName>
</protein>
<evidence type="ECO:0000313" key="10">
    <source>
        <dbReference type="EMBL" id="KAL0488905.1"/>
    </source>
</evidence>
<dbReference type="Proteomes" id="UP001431209">
    <property type="component" value="Unassembled WGS sequence"/>
</dbReference>
<organism evidence="10 11">
    <name type="scientific">Acrasis kona</name>
    <dbReference type="NCBI Taxonomy" id="1008807"/>
    <lineage>
        <taxon>Eukaryota</taxon>
        <taxon>Discoba</taxon>
        <taxon>Heterolobosea</taxon>
        <taxon>Tetramitia</taxon>
        <taxon>Eutetramitia</taxon>
        <taxon>Acrasidae</taxon>
        <taxon>Acrasis</taxon>
    </lineage>
</organism>
<dbReference type="InterPro" id="IPR001806">
    <property type="entry name" value="Small_GTPase"/>
</dbReference>
<dbReference type="PRINTS" id="PR00449">
    <property type="entry name" value="RASTRNSFRMNG"/>
</dbReference>
<evidence type="ECO:0000256" key="3">
    <source>
        <dbReference type="ARBA" id="ARBA00022475"/>
    </source>
</evidence>
<proteinExistence type="inferred from homology"/>
<sequence>MSDGDDFDLDNVDSLKCMVIGDAAVGKTCILISYSNNEFPKEYNPTVFDNYSANVVFKDKTVALGLWDTAGTDEYDQLRPLSYPDTHIFIIVFSIVSQESLLATEKKWVPEIKEHTKDGAVPFIIVGNKLDLRQDEKMKDKCINKKDAEKLALKLGAKRYIECSAKTQENLKFVFDECIQVVYDAYTKSKKSSSSKKKPCKQQ</sequence>
<comment type="similarity">
    <text evidence="2">Belongs to the small GTPase superfamily. Rho family.</text>
</comment>
<dbReference type="SMART" id="SM00175">
    <property type="entry name" value="RAB"/>
    <property type="match status" value="1"/>
</dbReference>
<dbReference type="CDD" id="cd00157">
    <property type="entry name" value="Rho"/>
    <property type="match status" value="1"/>
</dbReference>
<dbReference type="EMBL" id="JAOPGA020001491">
    <property type="protein sequence ID" value="KAL0488905.1"/>
    <property type="molecule type" value="Genomic_DNA"/>
</dbReference>
<evidence type="ECO:0000313" key="11">
    <source>
        <dbReference type="Proteomes" id="UP001431209"/>
    </source>
</evidence>
<dbReference type="Gene3D" id="3.40.50.300">
    <property type="entry name" value="P-loop containing nucleotide triphosphate hydrolases"/>
    <property type="match status" value="1"/>
</dbReference>
<comment type="caution">
    <text evidence="10">The sequence shown here is derived from an EMBL/GenBank/DDBJ whole genome shotgun (WGS) entry which is preliminary data.</text>
</comment>
<dbReference type="Pfam" id="PF00071">
    <property type="entry name" value="Ras"/>
    <property type="match status" value="1"/>
</dbReference>
<dbReference type="NCBIfam" id="TIGR00231">
    <property type="entry name" value="small_GTP"/>
    <property type="match status" value="1"/>
</dbReference>
<keyword evidence="7" id="KW-0472">Membrane</keyword>